<dbReference type="OrthoDB" id="9806121at2"/>
<evidence type="ECO:0000256" key="1">
    <source>
        <dbReference type="ARBA" id="ARBA00022723"/>
    </source>
</evidence>
<comment type="caution">
    <text evidence="3">The sequence shown here is derived from an EMBL/GenBank/DDBJ whole genome shotgun (WGS) entry which is preliminary data.</text>
</comment>
<sequence>MQRDADRHYLWGGNSEGWHLLQRQDLSVIAERVPPGGAERRHRHAQSRQFFYLLSGRALIEMAGREVAIAAGQGLEVPPGLPHRFMNPYDEDVHFLVVSMPTTRGDRIDDAI</sequence>
<dbReference type="Proteomes" id="UP000305760">
    <property type="component" value="Unassembled WGS sequence"/>
</dbReference>
<dbReference type="Gene3D" id="2.60.120.10">
    <property type="entry name" value="Jelly Rolls"/>
    <property type="match status" value="1"/>
</dbReference>
<evidence type="ECO:0000313" key="3">
    <source>
        <dbReference type="EMBL" id="TNJ35862.1"/>
    </source>
</evidence>
<dbReference type="AlphaFoldDB" id="A0A5C4RXX5"/>
<evidence type="ECO:0000259" key="2">
    <source>
        <dbReference type="Pfam" id="PF07883"/>
    </source>
</evidence>
<organism evidence="3 4">
    <name type="scientific">Arenimonas terrae</name>
    <dbReference type="NCBI Taxonomy" id="2546226"/>
    <lineage>
        <taxon>Bacteria</taxon>
        <taxon>Pseudomonadati</taxon>
        <taxon>Pseudomonadota</taxon>
        <taxon>Gammaproteobacteria</taxon>
        <taxon>Lysobacterales</taxon>
        <taxon>Lysobacteraceae</taxon>
        <taxon>Arenimonas</taxon>
    </lineage>
</organism>
<dbReference type="InterPro" id="IPR014710">
    <property type="entry name" value="RmlC-like_jellyroll"/>
</dbReference>
<protein>
    <submittedName>
        <fullName evidence="3">Cupin domain-containing protein</fullName>
    </submittedName>
</protein>
<dbReference type="Pfam" id="PF07883">
    <property type="entry name" value="Cupin_2"/>
    <property type="match status" value="1"/>
</dbReference>
<dbReference type="GO" id="GO:0046872">
    <property type="term" value="F:metal ion binding"/>
    <property type="evidence" value="ECO:0007669"/>
    <property type="project" value="UniProtKB-KW"/>
</dbReference>
<dbReference type="PANTHER" id="PTHR35848:SF9">
    <property type="entry name" value="SLL1358 PROTEIN"/>
    <property type="match status" value="1"/>
</dbReference>
<name>A0A5C4RXX5_9GAMM</name>
<reference evidence="3 4" key="1">
    <citation type="submission" date="2019-03" db="EMBL/GenBank/DDBJ databases">
        <title>Arenimonas daejeonensis sp. nov., isolated from compost.</title>
        <authorList>
            <person name="Jeon C.O."/>
        </authorList>
    </citation>
    <scope>NUCLEOTIDE SEQUENCE [LARGE SCALE GENOMIC DNA]</scope>
    <source>
        <strain evidence="3 4">R29</strain>
    </source>
</reference>
<evidence type="ECO:0000313" key="4">
    <source>
        <dbReference type="Proteomes" id="UP000305760"/>
    </source>
</evidence>
<dbReference type="InterPro" id="IPR051610">
    <property type="entry name" value="GPI/OXD"/>
</dbReference>
<accession>A0A5C4RXX5</accession>
<feature type="domain" description="Cupin type-2" evidence="2">
    <location>
        <begin position="32"/>
        <end position="98"/>
    </location>
</feature>
<proteinExistence type="predicted"/>
<dbReference type="SUPFAM" id="SSF51182">
    <property type="entry name" value="RmlC-like cupins"/>
    <property type="match status" value="1"/>
</dbReference>
<dbReference type="InterPro" id="IPR013096">
    <property type="entry name" value="Cupin_2"/>
</dbReference>
<keyword evidence="4" id="KW-1185">Reference proteome</keyword>
<keyword evidence="1" id="KW-0479">Metal-binding</keyword>
<gene>
    <name evidence="3" type="ORF">E1B00_06565</name>
</gene>
<dbReference type="PANTHER" id="PTHR35848">
    <property type="entry name" value="OXALATE-BINDING PROTEIN"/>
    <property type="match status" value="1"/>
</dbReference>
<dbReference type="EMBL" id="SMDR01000001">
    <property type="protein sequence ID" value="TNJ35862.1"/>
    <property type="molecule type" value="Genomic_DNA"/>
</dbReference>
<dbReference type="InterPro" id="IPR011051">
    <property type="entry name" value="RmlC_Cupin_sf"/>
</dbReference>